<dbReference type="HAMAP" id="MF_00409">
    <property type="entry name" value="LpxK"/>
    <property type="match status" value="1"/>
</dbReference>
<comment type="caution">
    <text evidence="11">The sequence shown here is derived from an EMBL/GenBank/DDBJ whole genome shotgun (WGS) entry which is preliminary data.</text>
</comment>
<evidence type="ECO:0000256" key="8">
    <source>
        <dbReference type="ARBA" id="ARBA00022840"/>
    </source>
</evidence>
<dbReference type="Pfam" id="PF02606">
    <property type="entry name" value="LpxK"/>
    <property type="match status" value="1"/>
</dbReference>
<keyword evidence="9" id="KW-0443">Lipid metabolism</keyword>
<dbReference type="PANTHER" id="PTHR42724:SF1">
    <property type="entry name" value="TETRAACYLDISACCHARIDE 4'-KINASE, MITOCHONDRIAL-RELATED"/>
    <property type="match status" value="1"/>
</dbReference>
<evidence type="ECO:0000256" key="9">
    <source>
        <dbReference type="ARBA" id="ARBA00023098"/>
    </source>
</evidence>
<keyword evidence="6" id="KW-0547">Nucleotide-binding</keyword>
<dbReference type="InterPro" id="IPR027417">
    <property type="entry name" value="P-loop_NTPase"/>
</dbReference>
<dbReference type="GO" id="GO:0009244">
    <property type="term" value="P:lipopolysaccharide core region biosynthetic process"/>
    <property type="evidence" value="ECO:0007669"/>
    <property type="project" value="TreeGrafter"/>
</dbReference>
<evidence type="ECO:0000256" key="4">
    <source>
        <dbReference type="ARBA" id="ARBA00022556"/>
    </source>
</evidence>
<dbReference type="PANTHER" id="PTHR42724">
    <property type="entry name" value="TETRAACYLDISACCHARIDE 4'-KINASE"/>
    <property type="match status" value="1"/>
</dbReference>
<proteinExistence type="inferred from homology"/>
<protein>
    <recommendedName>
        <fullName evidence="2">tetraacyldisaccharide 4'-kinase</fullName>
        <ecNumber evidence="2">2.7.1.130</ecNumber>
    </recommendedName>
</protein>
<dbReference type="GO" id="GO:0009245">
    <property type="term" value="P:lipid A biosynthetic process"/>
    <property type="evidence" value="ECO:0007669"/>
    <property type="project" value="UniProtKB-KW"/>
</dbReference>
<comment type="pathway">
    <text evidence="1">Glycolipid biosynthesis; lipid IV(A) biosynthesis; lipid IV(A) from (3R)-3-hydroxytetradecanoyl-[acyl-carrier-protein] and UDP-N-acetyl-alpha-D-glucosamine: step 6/6.</text>
</comment>
<gene>
    <name evidence="11" type="ORF">ASZ90_006762</name>
</gene>
<keyword evidence="10" id="KW-1133">Transmembrane helix</keyword>
<reference evidence="11" key="1">
    <citation type="journal article" date="2015" name="Proc. Natl. Acad. Sci. U.S.A.">
        <title>Networks of energetic and metabolic interactions define dynamics in microbial communities.</title>
        <authorList>
            <person name="Embree M."/>
            <person name="Liu J.K."/>
            <person name="Al-Bassam M.M."/>
            <person name="Zengler K."/>
        </authorList>
    </citation>
    <scope>NUCLEOTIDE SEQUENCE</scope>
</reference>
<evidence type="ECO:0000313" key="11">
    <source>
        <dbReference type="EMBL" id="KUG23456.1"/>
    </source>
</evidence>
<dbReference type="GO" id="GO:0005886">
    <property type="term" value="C:plasma membrane"/>
    <property type="evidence" value="ECO:0007669"/>
    <property type="project" value="TreeGrafter"/>
</dbReference>
<evidence type="ECO:0000256" key="3">
    <source>
        <dbReference type="ARBA" id="ARBA00022516"/>
    </source>
</evidence>
<dbReference type="InterPro" id="IPR003758">
    <property type="entry name" value="LpxK"/>
</dbReference>
<feature type="transmembrane region" description="Helical" evidence="10">
    <location>
        <begin position="16"/>
        <end position="37"/>
    </location>
</feature>
<organism evidence="11">
    <name type="scientific">hydrocarbon metagenome</name>
    <dbReference type="NCBI Taxonomy" id="938273"/>
    <lineage>
        <taxon>unclassified sequences</taxon>
        <taxon>metagenomes</taxon>
        <taxon>ecological metagenomes</taxon>
    </lineage>
</organism>
<keyword evidence="10" id="KW-0472">Membrane</keyword>
<dbReference type="EC" id="2.7.1.130" evidence="2"/>
<evidence type="ECO:0000256" key="7">
    <source>
        <dbReference type="ARBA" id="ARBA00022777"/>
    </source>
</evidence>
<evidence type="ECO:0000256" key="6">
    <source>
        <dbReference type="ARBA" id="ARBA00022741"/>
    </source>
</evidence>
<keyword evidence="8" id="KW-0067">ATP-binding</keyword>
<evidence type="ECO:0000256" key="10">
    <source>
        <dbReference type="SAM" id="Phobius"/>
    </source>
</evidence>
<sequence length="365" mass="41644">MINWQKIWDDDGNKNVYIPVKVIASILSFFYLGVINFRNWLYDHKIFEEMKLPCPVISVGNITVGGTGKTPCVIMLARMLQKNGFKPAVISRGYGSRSINPVNIISDGDKVLLDSETAGDEPYLIAQELKNVPVITGANRIATGKAAIDKFGANVIICDDAMQHRQIFRDINLVLLDNRSLNENNRMLPRGRLREPVKELKRADAIILTRTDEAQQADKKTGEIIKSIPVFKSIHKPKDIIRADFNERKPVPELKEKKVYAFCGIAKPDSFRKILLSAGARILSFDVFPDHHRYKKSELEKIRNGFISCSADYLMTTEKDAVRLKNYPEFLKILSVLRVEMEIISSARLFEEFIIKRIKLRHEIQ</sequence>
<accession>A0A0W8FRB6</accession>
<dbReference type="EMBL" id="LNQE01000906">
    <property type="protein sequence ID" value="KUG23456.1"/>
    <property type="molecule type" value="Genomic_DNA"/>
</dbReference>
<keyword evidence="3" id="KW-0444">Lipid biosynthesis</keyword>
<dbReference type="GO" id="GO:0009029">
    <property type="term" value="F:lipid-A 4'-kinase activity"/>
    <property type="evidence" value="ECO:0007669"/>
    <property type="project" value="UniProtKB-EC"/>
</dbReference>
<keyword evidence="7 11" id="KW-0418">Kinase</keyword>
<keyword evidence="10" id="KW-0812">Transmembrane</keyword>
<keyword evidence="4" id="KW-0441">Lipid A biosynthesis</keyword>
<evidence type="ECO:0000256" key="2">
    <source>
        <dbReference type="ARBA" id="ARBA00012071"/>
    </source>
</evidence>
<dbReference type="SUPFAM" id="SSF52540">
    <property type="entry name" value="P-loop containing nucleoside triphosphate hydrolases"/>
    <property type="match status" value="1"/>
</dbReference>
<dbReference type="NCBIfam" id="TIGR00682">
    <property type="entry name" value="lpxK"/>
    <property type="match status" value="1"/>
</dbReference>
<evidence type="ECO:0000256" key="1">
    <source>
        <dbReference type="ARBA" id="ARBA00004870"/>
    </source>
</evidence>
<dbReference type="AlphaFoldDB" id="A0A0W8FRB6"/>
<dbReference type="GO" id="GO:0005524">
    <property type="term" value="F:ATP binding"/>
    <property type="evidence" value="ECO:0007669"/>
    <property type="project" value="UniProtKB-KW"/>
</dbReference>
<keyword evidence="5 11" id="KW-0808">Transferase</keyword>
<name>A0A0W8FRB6_9ZZZZ</name>
<dbReference type="UniPathway" id="UPA00359">
    <property type="reaction ID" value="UER00482"/>
</dbReference>
<evidence type="ECO:0000256" key="5">
    <source>
        <dbReference type="ARBA" id="ARBA00022679"/>
    </source>
</evidence>